<dbReference type="Pfam" id="PF11306">
    <property type="entry name" value="DUF3108"/>
    <property type="match status" value="1"/>
</dbReference>
<proteinExistence type="predicted"/>
<name>A0A974XNV4_9GAMM</name>
<dbReference type="AlphaFoldDB" id="A0A974XNV4"/>
<dbReference type="Proteomes" id="UP000663281">
    <property type="component" value="Chromosome"/>
</dbReference>
<reference evidence="2 3" key="1">
    <citation type="submission" date="2021-03" db="EMBL/GenBank/DDBJ databases">
        <title>Novel species identification of genus Shewanella.</title>
        <authorList>
            <person name="Liu G."/>
            <person name="Zhang Q."/>
        </authorList>
    </citation>
    <scope>NUCLEOTIDE SEQUENCE [LARGE SCALE GENOMIC DNA]</scope>
    <source>
        <strain evidence="2 3">FJAT-53726</strain>
    </source>
</reference>
<dbReference type="KEGG" id="scyp:JYB88_08255"/>
<gene>
    <name evidence="2" type="ORF">JYB88_08255</name>
</gene>
<evidence type="ECO:0000313" key="2">
    <source>
        <dbReference type="EMBL" id="QSX31834.1"/>
    </source>
</evidence>
<protein>
    <submittedName>
        <fullName evidence="2">DUF3108 domain-containing protein</fullName>
    </submittedName>
</protein>
<dbReference type="InterPro" id="IPR021457">
    <property type="entry name" value="DUF3108"/>
</dbReference>
<evidence type="ECO:0000256" key="1">
    <source>
        <dbReference type="SAM" id="SignalP"/>
    </source>
</evidence>
<accession>A0A974XNV4</accession>
<organism evidence="2 3">
    <name type="scientific">Shewanella cyperi</name>
    <dbReference type="NCBI Taxonomy" id="2814292"/>
    <lineage>
        <taxon>Bacteria</taxon>
        <taxon>Pseudomonadati</taxon>
        <taxon>Pseudomonadota</taxon>
        <taxon>Gammaproteobacteria</taxon>
        <taxon>Alteromonadales</taxon>
        <taxon>Shewanellaceae</taxon>
        <taxon>Shewanella</taxon>
    </lineage>
</organism>
<keyword evidence="3" id="KW-1185">Reference proteome</keyword>
<evidence type="ECO:0000313" key="3">
    <source>
        <dbReference type="Proteomes" id="UP000663281"/>
    </source>
</evidence>
<dbReference type="EMBL" id="CP071504">
    <property type="protein sequence ID" value="QSX31834.1"/>
    <property type="molecule type" value="Genomic_DNA"/>
</dbReference>
<sequence>MRALVFALTALLSLALPAAWAQSPLAPQSAEYKVFYGDIELGQARYILPPPDGNFYQYQFDSSLSLLVLSDMRHIRSEFTLEGNNLTPVRFMHQREGTGPTFNEQAAFLKNQGVVHSRYKDEKAKLPYEGELYDPMTVQLQLRLDLSAGKEHMLYRLVKDNEIDDYEFKLVGKEQLILASGSYDTVKLEVIRKSKKRQTFIWFAPSLAYLPVRLTHFEKGDKQLDIQLLSHQFSDTPPQLANSPAS</sequence>
<feature type="chain" id="PRO_5037837362" evidence="1">
    <location>
        <begin position="22"/>
        <end position="246"/>
    </location>
</feature>
<keyword evidence="1" id="KW-0732">Signal</keyword>
<feature type="signal peptide" evidence="1">
    <location>
        <begin position="1"/>
        <end position="21"/>
    </location>
</feature>